<dbReference type="Proteomes" id="UP000317369">
    <property type="component" value="Chromosome"/>
</dbReference>
<feature type="domain" description="ClpX-type ZB" evidence="2">
    <location>
        <begin position="1"/>
        <end position="55"/>
    </location>
</feature>
<keyword evidence="1" id="KW-0479">Metal-binding</keyword>
<feature type="binding site" evidence="1">
    <location>
        <position position="13"/>
    </location>
    <ligand>
        <name>Zn(2+)</name>
        <dbReference type="ChEBI" id="CHEBI:29105"/>
    </ligand>
</feature>
<accession>A0A517YWP2</accession>
<dbReference type="GO" id="GO:0051082">
    <property type="term" value="F:unfolded protein binding"/>
    <property type="evidence" value="ECO:0007669"/>
    <property type="project" value="UniProtKB-UniRule"/>
</dbReference>
<keyword evidence="1" id="KW-0143">Chaperone</keyword>
<evidence type="ECO:0000313" key="4">
    <source>
        <dbReference type="Proteomes" id="UP000317369"/>
    </source>
</evidence>
<feature type="binding site" evidence="1">
    <location>
        <position position="36"/>
    </location>
    <ligand>
        <name>Zn(2+)</name>
        <dbReference type="ChEBI" id="CHEBI:29105"/>
    </ligand>
</feature>
<dbReference type="GO" id="GO:0008270">
    <property type="term" value="F:zinc ion binding"/>
    <property type="evidence" value="ECO:0007669"/>
    <property type="project" value="UniProtKB-UniRule"/>
</dbReference>
<dbReference type="AlphaFoldDB" id="A0A517YWP2"/>
<evidence type="ECO:0000313" key="3">
    <source>
        <dbReference type="EMBL" id="QDU34653.1"/>
    </source>
</evidence>
<dbReference type="GO" id="GO:0006457">
    <property type="term" value="P:protein folding"/>
    <property type="evidence" value="ECO:0007669"/>
    <property type="project" value="UniProtKB-UniRule"/>
</dbReference>
<dbReference type="KEGG" id="pcor:KS4_27240"/>
<feature type="binding site" evidence="1">
    <location>
        <position position="39"/>
    </location>
    <ligand>
        <name>Zn(2+)</name>
        <dbReference type="ChEBI" id="CHEBI:29105"/>
    </ligand>
</feature>
<evidence type="ECO:0000256" key="1">
    <source>
        <dbReference type="PROSITE-ProRule" id="PRU01250"/>
    </source>
</evidence>
<dbReference type="GO" id="GO:0046983">
    <property type="term" value="F:protein dimerization activity"/>
    <property type="evidence" value="ECO:0007669"/>
    <property type="project" value="UniProtKB-UniRule"/>
</dbReference>
<dbReference type="Pfam" id="PF06689">
    <property type="entry name" value="zf-C4_ClpX"/>
    <property type="match status" value="1"/>
</dbReference>
<dbReference type="InterPro" id="IPR059188">
    <property type="entry name" value="Znf_CLPX-like"/>
</dbReference>
<name>A0A517YWP2_9BACT</name>
<gene>
    <name evidence="3" type="ORF">KS4_27240</name>
</gene>
<comment type="similarity">
    <text evidence="1">Belongs to the ClpX chaperone family.</text>
</comment>
<dbReference type="InterPro" id="IPR010603">
    <property type="entry name" value="Znf_CppX_C4"/>
</dbReference>
<keyword evidence="4" id="KW-1185">Reference proteome</keyword>
<dbReference type="PROSITE" id="PS51902">
    <property type="entry name" value="CLPX_ZB"/>
    <property type="match status" value="1"/>
</dbReference>
<evidence type="ECO:0000259" key="2">
    <source>
        <dbReference type="PROSITE" id="PS51902"/>
    </source>
</evidence>
<reference evidence="3 4" key="1">
    <citation type="submission" date="2019-02" db="EMBL/GenBank/DDBJ databases">
        <title>Deep-cultivation of Planctomycetes and their phenomic and genomic characterization uncovers novel biology.</title>
        <authorList>
            <person name="Wiegand S."/>
            <person name="Jogler M."/>
            <person name="Boedeker C."/>
            <person name="Pinto D."/>
            <person name="Vollmers J."/>
            <person name="Rivas-Marin E."/>
            <person name="Kohn T."/>
            <person name="Peeters S.H."/>
            <person name="Heuer A."/>
            <person name="Rast P."/>
            <person name="Oberbeckmann S."/>
            <person name="Bunk B."/>
            <person name="Jeske O."/>
            <person name="Meyerdierks A."/>
            <person name="Storesund J.E."/>
            <person name="Kallscheuer N."/>
            <person name="Luecker S."/>
            <person name="Lage O.M."/>
            <person name="Pohl T."/>
            <person name="Merkel B.J."/>
            <person name="Hornburger P."/>
            <person name="Mueller R.-W."/>
            <person name="Bruemmer F."/>
            <person name="Labrenz M."/>
            <person name="Spormann A.M."/>
            <person name="Op den Camp H."/>
            <person name="Overmann J."/>
            <person name="Amann R."/>
            <person name="Jetten M.S.M."/>
            <person name="Mascher T."/>
            <person name="Medema M.H."/>
            <person name="Devos D.P."/>
            <person name="Kaster A.-K."/>
            <person name="Ovreas L."/>
            <person name="Rohde M."/>
            <person name="Galperin M.Y."/>
            <person name="Jogler C."/>
        </authorList>
    </citation>
    <scope>NUCLEOTIDE SEQUENCE [LARGE SCALE GENOMIC DNA]</scope>
    <source>
        <strain evidence="3 4">KS4</strain>
    </source>
</reference>
<proteinExistence type="inferred from homology"/>
<organism evidence="3 4">
    <name type="scientific">Poriferisphaera corsica</name>
    <dbReference type="NCBI Taxonomy" id="2528020"/>
    <lineage>
        <taxon>Bacteria</taxon>
        <taxon>Pseudomonadati</taxon>
        <taxon>Planctomycetota</taxon>
        <taxon>Phycisphaerae</taxon>
        <taxon>Phycisphaerales</taxon>
        <taxon>Phycisphaeraceae</taxon>
        <taxon>Poriferisphaera</taxon>
    </lineage>
</organism>
<protein>
    <submittedName>
        <fullName evidence="3">ClpX C4-type zinc finger</fullName>
    </submittedName>
</protein>
<sequence length="119" mass="13406">MQREENGYIVISCDFCGTDWDEVIPMIEGHHGSIICLSCLQTALDAAAPAEEEFDCAMCLQNKPVGTKHWQHSNPTSSEGLNENAHICWDDIRQAAKAFHKDKDIDFKWDPAKYPPIKS</sequence>
<keyword evidence="1" id="KW-0862">Zinc</keyword>
<dbReference type="EMBL" id="CP036425">
    <property type="protein sequence ID" value="QDU34653.1"/>
    <property type="molecule type" value="Genomic_DNA"/>
</dbReference>
<feature type="binding site" evidence="1">
    <location>
        <position position="16"/>
    </location>
    <ligand>
        <name>Zn(2+)</name>
        <dbReference type="ChEBI" id="CHEBI:29105"/>
    </ligand>
</feature>